<feature type="compositionally biased region" description="Basic residues" evidence="1">
    <location>
        <begin position="396"/>
        <end position="406"/>
    </location>
</feature>
<dbReference type="PANTHER" id="PTHR23092:SF48">
    <property type="entry name" value="NUCLEOTIDYLTRANSFERASE FAMILY PROTEIN"/>
    <property type="match status" value="1"/>
</dbReference>
<evidence type="ECO:0000313" key="4">
    <source>
        <dbReference type="EMBL" id="VFT86662.1"/>
    </source>
</evidence>
<feature type="compositionally biased region" description="Polar residues" evidence="1">
    <location>
        <begin position="639"/>
        <end position="648"/>
    </location>
</feature>
<dbReference type="GO" id="GO:0031499">
    <property type="term" value="C:TRAMP complex"/>
    <property type="evidence" value="ECO:0007669"/>
    <property type="project" value="TreeGrafter"/>
</dbReference>
<feature type="compositionally biased region" description="Basic residues" evidence="1">
    <location>
        <begin position="322"/>
        <end position="336"/>
    </location>
</feature>
<feature type="compositionally biased region" description="Low complexity" evidence="1">
    <location>
        <begin position="1124"/>
        <end position="1133"/>
    </location>
</feature>
<dbReference type="GO" id="GO:0031123">
    <property type="term" value="P:RNA 3'-end processing"/>
    <property type="evidence" value="ECO:0007669"/>
    <property type="project" value="TreeGrafter"/>
</dbReference>
<dbReference type="InterPro" id="IPR043519">
    <property type="entry name" value="NT_sf"/>
</dbReference>
<dbReference type="GO" id="GO:0005730">
    <property type="term" value="C:nucleolus"/>
    <property type="evidence" value="ECO:0007669"/>
    <property type="project" value="TreeGrafter"/>
</dbReference>
<sequence>MMWFRELSPMQRAAVCATVDVSFVRLVIQMKAAPKSRSRSRVDEFQVLRPSVLKDSTTLSSMTFARRPVVRTCDGDEVVVPTSAAFHAAAASFLDGVRIFNTHKSCDTVAPSVSLAADLDSFFAAMDTLTCGHFLAHVPDAAVLRAAPFAELPWLAQRGYYSLATYLAHQMELNLWLHHHRQQSTSLADIPHVGLLATHHLAREWHRAPPATQHDILRRLAVATKSFVVELCPRRRPLPPWSSLKMALGLVHQVMHETKPSTHDDNGEGWFSCSLVDAGARPQVALVRLLWAEELQKEAAALLSLSLSNVTTSEQGAPPTRKQLKKKAQSKQRKAKARDVALHRTRLEAVLGQLKQRLKTEQKQHAAAHAVVASVVADLVDHVCMAAAATTAATPKPKKKFKKKPKVLPSPVCLPTPDDERRPGFLLLHLDSPRSSSVGSPSTARDDEPMSHPSFYEPFPQTSRHFFPEPFPFTLDPPPPTDETYFLPELFQEDSTPRPHERQHVTSSRDWAFPTLEWQSFKWRHSETRLPTWMMDSGTTTAPPPPPTTPIHAAPPPPPTHAFPSPPATLSPAPVATCDQSTQANDVEDDERAAAVDALQLVVDQQAQAMAAVQAEVAHLQHAVRDLQATVFSLQTELQNQQAASPQQPLVAPATPPTPPPPATTRFNGLFVSVPMSLLPPKTKLHWDICEFVSHLQAETQSRLAAHTAVSRFCVSAVQALWPRAQVRPYGSFVTGLSLPSSDLDLVICLPKVRRDEPAEAPGVLEGRNAIKETWQQNLARKLRSESWVVPESVKTIPNASIPIITLLATAPYHVRLDISFEGPGHNGLATNDLVHSFLHELPALLPLMLVLKTFIIDRGLGVAYTGGLSSYALLLMLTRFLQEFEMGSRSHGDTVSTQCNLVVSTQSRADFGTMLLGFMDFYGSKFDQRQTGISVASRCFLDRDALVQQHATTTTTTLWHNVHMEHVQFENLNLSSPGSRRRDHWSAAPPTFKPTDYDPHKFDPIYIEDPLRPGNNVGRNCFRIMQLRRALVTAWATLNDAPGSLPANTYVGGVALHPNNLLRSILTCTNEPKYKHATHHTPFDETHAPMLHHHHHPLSSPVRQLHVHPRQHSATKARKQPWSSGSSSSGGMSRHDVSHQMPQRRHSECVNDAQSSGGGGRPSSITTGHDIMLSPSSVRSLSFADVVVKQLRLTPDHAKTDDDAPLLMDKSVD</sequence>
<dbReference type="InterPro" id="IPR045862">
    <property type="entry name" value="Trf4-like"/>
</dbReference>
<dbReference type="SUPFAM" id="SSF81301">
    <property type="entry name" value="Nucleotidyltransferase"/>
    <property type="match status" value="1"/>
</dbReference>
<dbReference type="Proteomes" id="UP000332933">
    <property type="component" value="Unassembled WGS sequence"/>
</dbReference>
<evidence type="ECO:0000259" key="2">
    <source>
        <dbReference type="Pfam" id="PF22600"/>
    </source>
</evidence>
<feature type="compositionally biased region" description="Low complexity" evidence="1">
    <location>
        <begin position="433"/>
        <end position="442"/>
    </location>
</feature>
<evidence type="ECO:0000313" key="5">
    <source>
        <dbReference type="Proteomes" id="UP000332933"/>
    </source>
</evidence>
<dbReference type="CDD" id="cd05402">
    <property type="entry name" value="NT_PAP_TUTase"/>
    <property type="match status" value="1"/>
</dbReference>
<gene>
    <name evidence="4" type="primary">Aste57867_9783</name>
    <name evidence="3" type="ORF">As57867_009744</name>
    <name evidence="4" type="ORF">ASTE57867_9783</name>
</gene>
<feature type="region of interest" description="Disordered" evidence="1">
    <location>
        <begin position="311"/>
        <end position="339"/>
    </location>
</feature>
<dbReference type="GO" id="GO:0003729">
    <property type="term" value="F:mRNA binding"/>
    <property type="evidence" value="ECO:0007669"/>
    <property type="project" value="TreeGrafter"/>
</dbReference>
<dbReference type="EMBL" id="VJMH01005163">
    <property type="protein sequence ID" value="KAF0699661.1"/>
    <property type="molecule type" value="Genomic_DNA"/>
</dbReference>
<evidence type="ECO:0000256" key="1">
    <source>
        <dbReference type="SAM" id="MobiDB-lite"/>
    </source>
</evidence>
<feature type="domain" description="Poly(A) RNA polymerase mitochondrial-like central palm" evidence="2">
    <location>
        <begin position="689"/>
        <end position="823"/>
    </location>
</feature>
<keyword evidence="5" id="KW-1185">Reference proteome</keyword>
<dbReference type="InterPro" id="IPR054708">
    <property type="entry name" value="MTPAP-like_central"/>
</dbReference>
<feature type="compositionally biased region" description="Basic residues" evidence="1">
    <location>
        <begin position="1106"/>
        <end position="1120"/>
    </location>
</feature>
<accession>A0A485KNR0</accession>
<protein>
    <submittedName>
        <fullName evidence="4">Aste57867_9783 protein</fullName>
    </submittedName>
</protein>
<proteinExistence type="predicted"/>
<dbReference type="Gene3D" id="3.30.460.10">
    <property type="entry name" value="Beta Polymerase, domain 2"/>
    <property type="match status" value="1"/>
</dbReference>
<dbReference type="SUPFAM" id="SSF81631">
    <property type="entry name" value="PAP/OAS1 substrate-binding domain"/>
    <property type="match status" value="1"/>
</dbReference>
<organism evidence="4 5">
    <name type="scientific">Aphanomyces stellatus</name>
    <dbReference type="NCBI Taxonomy" id="120398"/>
    <lineage>
        <taxon>Eukaryota</taxon>
        <taxon>Sar</taxon>
        <taxon>Stramenopiles</taxon>
        <taxon>Oomycota</taxon>
        <taxon>Saprolegniomycetes</taxon>
        <taxon>Saprolegniales</taxon>
        <taxon>Verrucalvaceae</taxon>
        <taxon>Aphanomyces</taxon>
    </lineage>
</organism>
<reference evidence="4 5" key="1">
    <citation type="submission" date="2019-03" db="EMBL/GenBank/DDBJ databases">
        <authorList>
            <person name="Gaulin E."/>
            <person name="Dumas B."/>
        </authorList>
    </citation>
    <scope>NUCLEOTIDE SEQUENCE [LARGE SCALE GENOMIC DNA]</scope>
    <source>
        <strain evidence="4">CBS 568.67</strain>
    </source>
</reference>
<feature type="region of interest" description="Disordered" evidence="1">
    <location>
        <begin position="639"/>
        <end position="658"/>
    </location>
</feature>
<dbReference type="GO" id="GO:1990817">
    <property type="term" value="F:poly(A) RNA polymerase activity"/>
    <property type="evidence" value="ECO:0007669"/>
    <property type="project" value="InterPro"/>
</dbReference>
<dbReference type="Gene3D" id="1.10.1410.10">
    <property type="match status" value="1"/>
</dbReference>
<reference evidence="3" key="2">
    <citation type="submission" date="2019-06" db="EMBL/GenBank/DDBJ databases">
        <title>Genomics analysis of Aphanomyces spp. identifies a new class of oomycete effector associated with host adaptation.</title>
        <authorList>
            <person name="Gaulin E."/>
        </authorList>
    </citation>
    <scope>NUCLEOTIDE SEQUENCE</scope>
    <source>
        <strain evidence="3">CBS 578.67</strain>
    </source>
</reference>
<dbReference type="OrthoDB" id="273917at2759"/>
<feature type="region of interest" description="Disordered" evidence="1">
    <location>
        <begin position="391"/>
        <end position="452"/>
    </location>
</feature>
<dbReference type="GO" id="GO:0043634">
    <property type="term" value="P:polyadenylation-dependent ncRNA catabolic process"/>
    <property type="evidence" value="ECO:0007669"/>
    <property type="project" value="TreeGrafter"/>
</dbReference>
<evidence type="ECO:0000313" key="3">
    <source>
        <dbReference type="EMBL" id="KAF0699661.1"/>
    </source>
</evidence>
<feature type="region of interest" description="Disordered" evidence="1">
    <location>
        <begin position="1078"/>
        <end position="1172"/>
    </location>
</feature>
<dbReference type="PANTHER" id="PTHR23092">
    <property type="entry name" value="POLY(A) RNA POLYMERASE"/>
    <property type="match status" value="1"/>
</dbReference>
<feature type="region of interest" description="Disordered" evidence="1">
    <location>
        <begin position="1193"/>
        <end position="1214"/>
    </location>
</feature>
<name>A0A485KNR0_9STRA</name>
<dbReference type="AlphaFoldDB" id="A0A485KNR0"/>
<dbReference type="EMBL" id="CAADRA010005184">
    <property type="protein sequence ID" value="VFT86662.1"/>
    <property type="molecule type" value="Genomic_DNA"/>
</dbReference>
<dbReference type="Pfam" id="PF22600">
    <property type="entry name" value="MTPAP-like_central"/>
    <property type="match status" value="1"/>
</dbReference>